<dbReference type="PANTHER" id="PTHR31232:SF137">
    <property type="entry name" value="S-PROTEIN HOMOLOG"/>
    <property type="match status" value="1"/>
</dbReference>
<evidence type="ECO:0000313" key="7">
    <source>
        <dbReference type="EMBL" id="QDP16946.1"/>
    </source>
</evidence>
<sequence>MSPLATICLFSILSIIPFLASANTSINFEILRNKYEVHVINGFSSNAQPLLLRCWSKNDNLGNHTLYIGGDFNFRFGLRVIPPSSHFYCDFNHGANYLKEVSVFDEDEVLGLCSRTKTCYWRSQDDGLYFSNDNSSWKKLYMWN</sequence>
<dbReference type="InterPro" id="IPR010264">
    <property type="entry name" value="Self-incomp_S1"/>
</dbReference>
<keyword evidence="5 6" id="KW-0732">Signal</keyword>
<name>A0A516IJK6_9ROSI</name>
<comment type="subcellular location">
    <subcellularLocation>
        <location evidence="1 6">Secreted</location>
    </subcellularLocation>
</comment>
<organism evidence="7">
    <name type="scientific">Turnera subulata</name>
    <dbReference type="NCBI Taxonomy" id="218843"/>
    <lineage>
        <taxon>Eukaryota</taxon>
        <taxon>Viridiplantae</taxon>
        <taxon>Streptophyta</taxon>
        <taxon>Embryophyta</taxon>
        <taxon>Tracheophyta</taxon>
        <taxon>Spermatophyta</taxon>
        <taxon>Magnoliopsida</taxon>
        <taxon>eudicotyledons</taxon>
        <taxon>Gunneridae</taxon>
        <taxon>Pentapetalae</taxon>
        <taxon>rosids</taxon>
        <taxon>fabids</taxon>
        <taxon>Malpighiales</taxon>
        <taxon>Passifloraceae</taxon>
        <taxon>Turnera</taxon>
    </lineage>
</organism>
<keyword evidence="4 6" id="KW-0964">Secreted</keyword>
<feature type="signal peptide" evidence="6">
    <location>
        <begin position="1"/>
        <end position="22"/>
    </location>
</feature>
<dbReference type="PANTHER" id="PTHR31232">
    <property type="match status" value="1"/>
</dbReference>
<dbReference type="Pfam" id="PF05938">
    <property type="entry name" value="Self-incomp_S1"/>
    <property type="match status" value="1"/>
</dbReference>
<evidence type="ECO:0000256" key="2">
    <source>
        <dbReference type="ARBA" id="ARBA00005581"/>
    </source>
</evidence>
<evidence type="ECO:0000256" key="6">
    <source>
        <dbReference type="RuleBase" id="RU367044"/>
    </source>
</evidence>
<dbReference type="GO" id="GO:0060320">
    <property type="term" value="P:rejection of self pollen"/>
    <property type="evidence" value="ECO:0007669"/>
    <property type="project" value="UniProtKB-KW"/>
</dbReference>
<evidence type="ECO:0000256" key="5">
    <source>
        <dbReference type="ARBA" id="ARBA00022729"/>
    </source>
</evidence>
<dbReference type="AlphaFoldDB" id="A0A516IJK6"/>
<comment type="similarity">
    <text evidence="2 6">Belongs to the plant self-incompatibility (S1) protein family.</text>
</comment>
<reference evidence="7" key="1">
    <citation type="journal article" date="2019" name="New Phytol.">
        <title>The long and short of the S-locus in Turnera (Passifloraceae).</title>
        <authorList>
            <person name="Shore J.S."/>
            <person name="Hamam H.J."/>
            <person name="Chafe P.D.J."/>
            <person name="Labonne J.D.J."/>
            <person name="Henning P.M."/>
            <person name="McCubbin A.G."/>
        </authorList>
    </citation>
    <scope>NUCLEOTIDE SEQUENCE</scope>
</reference>
<evidence type="ECO:0000256" key="4">
    <source>
        <dbReference type="ARBA" id="ARBA00022525"/>
    </source>
</evidence>
<evidence type="ECO:0000256" key="3">
    <source>
        <dbReference type="ARBA" id="ARBA00022471"/>
    </source>
</evidence>
<keyword evidence="3 6" id="KW-0713">Self-incompatibility</keyword>
<dbReference type="GO" id="GO:0005576">
    <property type="term" value="C:extracellular region"/>
    <property type="evidence" value="ECO:0007669"/>
    <property type="project" value="UniProtKB-SubCell"/>
</dbReference>
<accession>A0A516IJK6</accession>
<dbReference type="OrthoDB" id="1848419at2759"/>
<dbReference type="EMBL" id="MK922467">
    <property type="protein sequence ID" value="QDP16946.1"/>
    <property type="molecule type" value="Genomic_DNA"/>
</dbReference>
<protein>
    <recommendedName>
        <fullName evidence="6">S-protein homolog</fullName>
    </recommendedName>
</protein>
<proteinExistence type="inferred from homology"/>
<feature type="chain" id="PRO_5025074312" description="S-protein homolog" evidence="6">
    <location>
        <begin position="23"/>
        <end position="144"/>
    </location>
</feature>
<evidence type="ECO:0000256" key="1">
    <source>
        <dbReference type="ARBA" id="ARBA00004613"/>
    </source>
</evidence>